<evidence type="ECO:0000256" key="2">
    <source>
        <dbReference type="SAM" id="Phobius"/>
    </source>
</evidence>
<keyword evidence="2" id="KW-0812">Transmembrane</keyword>
<evidence type="ECO:0000313" key="3">
    <source>
        <dbReference type="EMBL" id="KAG2331954.1"/>
    </source>
</evidence>
<sequence>MSATTTPYLSLPSFRPRFQNPAKTHQLSPLSCSVSRTTILSSDRQQAPTALRLLHQEKNQSWRLSATPEEISQEIVASDTSSSEAIVSGGGGQDGVALIIQVLLIVAFLALSVLTIGVVYIGVTEFLGKREREKFEKEEAAKKSKKSGKKKATRAKAGPRGFGQKIEDDDIDIDLE</sequence>
<feature type="transmembrane region" description="Helical" evidence="2">
    <location>
        <begin position="98"/>
        <end position="123"/>
    </location>
</feature>
<dbReference type="GO" id="GO:0009535">
    <property type="term" value="C:chloroplast thylakoid membrane"/>
    <property type="evidence" value="ECO:0007669"/>
    <property type="project" value="TreeGrafter"/>
</dbReference>
<accession>A0A8X7WLH3</accession>
<evidence type="ECO:0000256" key="1">
    <source>
        <dbReference type="SAM" id="MobiDB-lite"/>
    </source>
</evidence>
<dbReference type="Proteomes" id="UP000886595">
    <property type="component" value="Unassembled WGS sequence"/>
</dbReference>
<organism evidence="3 4">
    <name type="scientific">Brassica carinata</name>
    <name type="common">Ethiopian mustard</name>
    <name type="synonym">Abyssinian cabbage</name>
    <dbReference type="NCBI Taxonomy" id="52824"/>
    <lineage>
        <taxon>Eukaryota</taxon>
        <taxon>Viridiplantae</taxon>
        <taxon>Streptophyta</taxon>
        <taxon>Embryophyta</taxon>
        <taxon>Tracheophyta</taxon>
        <taxon>Spermatophyta</taxon>
        <taxon>Magnoliopsida</taxon>
        <taxon>eudicotyledons</taxon>
        <taxon>Gunneridae</taxon>
        <taxon>Pentapetalae</taxon>
        <taxon>rosids</taxon>
        <taxon>malvids</taxon>
        <taxon>Brassicales</taxon>
        <taxon>Brassicaceae</taxon>
        <taxon>Brassiceae</taxon>
        <taxon>Brassica</taxon>
    </lineage>
</organism>
<keyword evidence="2" id="KW-1133">Transmembrane helix</keyword>
<dbReference type="AlphaFoldDB" id="A0A8X7WLH3"/>
<dbReference type="OrthoDB" id="1930702at2759"/>
<proteinExistence type="predicted"/>
<keyword evidence="2" id="KW-0472">Membrane</keyword>
<comment type="caution">
    <text evidence="3">The sequence shown here is derived from an EMBL/GenBank/DDBJ whole genome shotgun (WGS) entry which is preliminary data.</text>
</comment>
<name>A0A8X7WLH3_BRACI</name>
<keyword evidence="4" id="KW-1185">Reference proteome</keyword>
<feature type="compositionally biased region" description="Basic residues" evidence="1">
    <location>
        <begin position="143"/>
        <end position="154"/>
    </location>
</feature>
<reference evidence="3 4" key="1">
    <citation type="submission" date="2020-02" db="EMBL/GenBank/DDBJ databases">
        <authorList>
            <person name="Ma Q."/>
            <person name="Huang Y."/>
            <person name="Song X."/>
            <person name="Pei D."/>
        </authorList>
    </citation>
    <scope>NUCLEOTIDE SEQUENCE [LARGE SCALE GENOMIC DNA]</scope>
    <source>
        <strain evidence="3">Sxm20200214</strain>
        <tissue evidence="3">Leaf</tissue>
    </source>
</reference>
<dbReference type="PANTHER" id="PTHR36735">
    <property type="entry name" value="TRANSMEMBRANE PROTEIN"/>
    <property type="match status" value="1"/>
</dbReference>
<gene>
    <name evidence="3" type="ORF">Bca52824_003134</name>
</gene>
<feature type="compositionally biased region" description="Acidic residues" evidence="1">
    <location>
        <begin position="167"/>
        <end position="176"/>
    </location>
</feature>
<feature type="region of interest" description="Disordered" evidence="1">
    <location>
        <begin position="132"/>
        <end position="176"/>
    </location>
</feature>
<dbReference type="EMBL" id="JAAMPC010000001">
    <property type="protein sequence ID" value="KAG2331954.1"/>
    <property type="molecule type" value="Genomic_DNA"/>
</dbReference>
<feature type="compositionally biased region" description="Basic and acidic residues" evidence="1">
    <location>
        <begin position="132"/>
        <end position="142"/>
    </location>
</feature>
<dbReference type="PANTHER" id="PTHR36735:SF1">
    <property type="entry name" value="TRANSMEMBRANE PROTEIN"/>
    <property type="match status" value="1"/>
</dbReference>
<protein>
    <submittedName>
        <fullName evidence="3">Uncharacterized protein</fullName>
    </submittedName>
</protein>
<evidence type="ECO:0000313" key="4">
    <source>
        <dbReference type="Proteomes" id="UP000886595"/>
    </source>
</evidence>